<dbReference type="GO" id="GO:0009253">
    <property type="term" value="P:peptidoglycan catabolic process"/>
    <property type="evidence" value="ECO:0007669"/>
    <property type="project" value="InterPro"/>
</dbReference>
<evidence type="ECO:0000256" key="1">
    <source>
        <dbReference type="ARBA" id="ARBA00007553"/>
    </source>
</evidence>
<evidence type="ECO:0000256" key="3">
    <source>
        <dbReference type="ARBA" id="ARBA00032390"/>
    </source>
</evidence>
<name>A0A5D4S1Q6_9BACI</name>
<feature type="domain" description="N-acetylmuramoyl-L-alanine amidase" evidence="4">
    <location>
        <begin position="26"/>
        <end position="163"/>
    </location>
</feature>
<dbReference type="GO" id="GO:0008745">
    <property type="term" value="F:N-acetylmuramoyl-L-alanine amidase activity"/>
    <property type="evidence" value="ECO:0007669"/>
    <property type="project" value="InterPro"/>
</dbReference>
<comment type="caution">
    <text evidence="6">The sequence shown here is derived from an EMBL/GenBank/DDBJ whole genome shotgun (WGS) entry which is preliminary data.</text>
</comment>
<dbReference type="PANTHER" id="PTHR11022">
    <property type="entry name" value="PEPTIDOGLYCAN RECOGNITION PROTEIN"/>
    <property type="match status" value="1"/>
</dbReference>
<gene>
    <name evidence="6" type="ORF">FZD47_25600</name>
</gene>
<evidence type="ECO:0000259" key="5">
    <source>
        <dbReference type="SMART" id="SM00701"/>
    </source>
</evidence>
<dbReference type="Proteomes" id="UP000323732">
    <property type="component" value="Unassembled WGS sequence"/>
</dbReference>
<dbReference type="SMART" id="SM00701">
    <property type="entry name" value="PGRP"/>
    <property type="match status" value="1"/>
</dbReference>
<dbReference type="CDD" id="cd06583">
    <property type="entry name" value="PGRP"/>
    <property type="match status" value="1"/>
</dbReference>
<evidence type="ECO:0000313" key="7">
    <source>
        <dbReference type="Proteomes" id="UP000323732"/>
    </source>
</evidence>
<dbReference type="EMBL" id="VTES01000015">
    <property type="protein sequence ID" value="TYS55802.1"/>
    <property type="molecule type" value="Genomic_DNA"/>
</dbReference>
<evidence type="ECO:0000313" key="6">
    <source>
        <dbReference type="EMBL" id="TYS55802.1"/>
    </source>
</evidence>
<dbReference type="AlphaFoldDB" id="A0A5D4S1Q6"/>
<protein>
    <recommendedName>
        <fullName evidence="3">Autolysin</fullName>
    </recommendedName>
    <alternativeName>
        <fullName evidence="2">Cell wall hydrolase</fullName>
    </alternativeName>
</protein>
<dbReference type="GO" id="GO:0008270">
    <property type="term" value="F:zinc ion binding"/>
    <property type="evidence" value="ECO:0007669"/>
    <property type="project" value="InterPro"/>
</dbReference>
<evidence type="ECO:0000259" key="4">
    <source>
        <dbReference type="SMART" id="SM00644"/>
    </source>
</evidence>
<dbReference type="Pfam" id="PF01510">
    <property type="entry name" value="Amidase_2"/>
    <property type="match status" value="1"/>
</dbReference>
<dbReference type="Gene3D" id="3.40.80.10">
    <property type="entry name" value="Peptidoglycan recognition protein-like"/>
    <property type="match status" value="1"/>
</dbReference>
<proteinExistence type="inferred from homology"/>
<reference evidence="6 7" key="1">
    <citation type="submission" date="2019-08" db="EMBL/GenBank/DDBJ databases">
        <title>Bacillus genomes from the desert of Cuatro Cienegas, Coahuila.</title>
        <authorList>
            <person name="Olmedo-Alvarez G."/>
        </authorList>
    </citation>
    <scope>NUCLEOTIDE SEQUENCE [LARGE SCALE GENOMIC DNA]</scope>
    <source>
        <strain evidence="6 7">CH37_1T</strain>
    </source>
</reference>
<accession>A0A5D4S1Q6</accession>
<dbReference type="InterPro" id="IPR002502">
    <property type="entry name" value="Amidase_domain"/>
</dbReference>
<organism evidence="6 7">
    <name type="scientific">Bacillus infantis</name>
    <dbReference type="NCBI Taxonomy" id="324767"/>
    <lineage>
        <taxon>Bacteria</taxon>
        <taxon>Bacillati</taxon>
        <taxon>Bacillota</taxon>
        <taxon>Bacilli</taxon>
        <taxon>Bacillales</taxon>
        <taxon>Bacillaceae</taxon>
        <taxon>Bacillus</taxon>
    </lineage>
</organism>
<feature type="domain" description="Peptidoglycan recognition protein family" evidence="5">
    <location>
        <begin position="29"/>
        <end position="154"/>
    </location>
</feature>
<sequence length="279" mass="31882">MSGFLILKRSEKKMGYHFEKLPNLVDLRGKTKSKGRYGTTSISKKTEGAVHHSLTKEGSSAAFANFHVDENGWPGVAYHFVILKNGVIEWNHNLNVISYHVGNSNSFTVGICLVGDFRTEEPTEAQKLSLYLLMEALKKDLPNYQRTRGHNEYPGYSWKACPEFDYRAVLSGAGLNTKTNFVYHDPTRLYWDDMVFNKGQKGRITILKAINLWQRDSKGKLKMARTLNPGECYKVYGYDSKYGGQYDVGANHWITKMDGYIKYETPSKALLQQAEEFYK</sequence>
<dbReference type="InterPro" id="IPR036505">
    <property type="entry name" value="Amidase/PGRP_sf"/>
</dbReference>
<comment type="similarity">
    <text evidence="1">Belongs to the N-acetylmuramoyl-L-alanine amidase 2 family.</text>
</comment>
<dbReference type="InterPro" id="IPR015510">
    <property type="entry name" value="PGRP"/>
</dbReference>
<dbReference type="SMART" id="SM00644">
    <property type="entry name" value="Ami_2"/>
    <property type="match status" value="1"/>
</dbReference>
<dbReference type="PANTHER" id="PTHR11022:SF41">
    <property type="entry name" value="PEPTIDOGLYCAN-RECOGNITION PROTEIN LC-RELATED"/>
    <property type="match status" value="1"/>
</dbReference>
<dbReference type="InterPro" id="IPR006619">
    <property type="entry name" value="PGRP_domain_met/bac"/>
</dbReference>
<dbReference type="SUPFAM" id="SSF55846">
    <property type="entry name" value="N-acetylmuramoyl-L-alanine amidase-like"/>
    <property type="match status" value="1"/>
</dbReference>
<evidence type="ECO:0000256" key="2">
    <source>
        <dbReference type="ARBA" id="ARBA00030881"/>
    </source>
</evidence>